<dbReference type="InterPro" id="IPR046062">
    <property type="entry name" value="DUF6020"/>
</dbReference>
<evidence type="ECO:0000313" key="3">
    <source>
        <dbReference type="Proteomes" id="UP000776629"/>
    </source>
</evidence>
<keyword evidence="1" id="KW-0472">Membrane</keyword>
<keyword evidence="1" id="KW-0812">Transmembrane</keyword>
<organism evidence="2 3">
    <name type="scientific">Limosilactobacillus alvi</name>
    <dbReference type="NCBI Taxonomy" id="990412"/>
    <lineage>
        <taxon>Bacteria</taxon>
        <taxon>Bacillati</taxon>
        <taxon>Bacillota</taxon>
        <taxon>Bacilli</taxon>
        <taxon>Lactobacillales</taxon>
        <taxon>Lactobacillaceae</taxon>
        <taxon>Limosilactobacillus</taxon>
    </lineage>
</organism>
<feature type="transmembrane region" description="Helical" evidence="1">
    <location>
        <begin position="218"/>
        <end position="239"/>
    </location>
</feature>
<dbReference type="RefSeq" id="WP_204775800.1">
    <property type="nucleotide sequence ID" value="NZ_JACJJQ010000002.1"/>
</dbReference>
<dbReference type="Pfam" id="PF19484">
    <property type="entry name" value="DUF6020"/>
    <property type="match status" value="1"/>
</dbReference>
<protein>
    <recommendedName>
        <fullName evidence="4">Glycosyltransferase RgtA/B/C/D-like domain-containing protein</fullName>
    </recommendedName>
</protein>
<gene>
    <name evidence="2" type="ORF">H5993_00495</name>
</gene>
<feature type="transmembrane region" description="Helical" evidence="1">
    <location>
        <begin position="37"/>
        <end position="56"/>
    </location>
</feature>
<name>A0ABS2EMH4_9LACO</name>
<feature type="transmembrane region" description="Helical" evidence="1">
    <location>
        <begin position="273"/>
        <end position="289"/>
    </location>
</feature>
<feature type="transmembrane region" description="Helical" evidence="1">
    <location>
        <begin position="98"/>
        <end position="119"/>
    </location>
</feature>
<sequence>MLLRKRSTKILLSILLAGFSTLALKNASIVVSNFLNSPGFVVLLFLLLIIFFMGSFKLITIPPKNDTLIYITISLLIGVCWVFGFNLHVVGSVKINSLVTWVTIVLALPLLFTLIALFYQWGLKYLNILLNQNPLEKLATKEPKKYTIFEFILIFICWVPTLIASLPGNYVYDAGYQLAYHVATGNYDLHQPLAHSLLLVLFVLKIGKEIFHSYHVGLLLYTVIQMLILAFSFELILMYMRKKRVSGLVYILTLLFFALVPQNPLMAISATKNILYVAFLNIFVISFLLKNEIINRWGIKSYWVILGLFAFLSAAIMSQGIYIFLFGIILSLILEKKNRRQIFILGLIVTSLFSIYNGPVTKALRGVPYERHSAEMLSVPIMQLSSVESSKNVLLTNNQRRLIKEYIPNSNQYYESGVQAISDPYKDTFNSKKFESNKLEFIKLWVKVGLNNFSKYVDAFAKLTAGIWYAPTDNRFPQTINGPHQFIEYVTAYPHTTDPYWFHINNWGNKIFPAGSKFLDWYTRDYPYQKIPIISFLMSPAFSFILFILFIGWQILTKNREYVFITSILLGVFGTLFLGPIVLYRYVYPLICMGPVMLTIMLKGRKESING</sequence>
<feature type="transmembrane region" description="Helical" evidence="1">
    <location>
        <begin position="68"/>
        <end position="86"/>
    </location>
</feature>
<feature type="transmembrane region" description="Helical" evidence="1">
    <location>
        <begin position="342"/>
        <end position="359"/>
    </location>
</feature>
<feature type="transmembrane region" description="Helical" evidence="1">
    <location>
        <begin position="562"/>
        <end position="580"/>
    </location>
</feature>
<dbReference type="EMBL" id="JACJJQ010000002">
    <property type="protein sequence ID" value="MBM6753247.1"/>
    <property type="molecule type" value="Genomic_DNA"/>
</dbReference>
<evidence type="ECO:0000313" key="2">
    <source>
        <dbReference type="EMBL" id="MBM6753247.1"/>
    </source>
</evidence>
<reference evidence="2 3" key="1">
    <citation type="journal article" date="2021" name="Sci. Rep.">
        <title>The distribution of antibiotic resistance genes in chicken gut microbiota commensals.</title>
        <authorList>
            <person name="Juricova H."/>
            <person name="Matiasovicova J."/>
            <person name="Kubasova T."/>
            <person name="Cejkova D."/>
            <person name="Rychlik I."/>
        </authorList>
    </citation>
    <scope>NUCLEOTIDE SEQUENCE [LARGE SCALE GENOMIC DNA]</scope>
    <source>
        <strain evidence="2 3">An810</strain>
    </source>
</reference>
<proteinExistence type="predicted"/>
<feature type="transmembrane region" description="Helical" evidence="1">
    <location>
        <begin position="531"/>
        <end position="550"/>
    </location>
</feature>
<evidence type="ECO:0008006" key="4">
    <source>
        <dbReference type="Google" id="ProtNLM"/>
    </source>
</evidence>
<feature type="transmembrane region" description="Helical" evidence="1">
    <location>
        <begin position="147"/>
        <end position="169"/>
    </location>
</feature>
<feature type="transmembrane region" description="Helical" evidence="1">
    <location>
        <begin position="245"/>
        <end position="261"/>
    </location>
</feature>
<evidence type="ECO:0000256" key="1">
    <source>
        <dbReference type="SAM" id="Phobius"/>
    </source>
</evidence>
<feature type="transmembrane region" description="Helical" evidence="1">
    <location>
        <begin position="301"/>
        <end position="330"/>
    </location>
</feature>
<dbReference type="Proteomes" id="UP000776629">
    <property type="component" value="Unassembled WGS sequence"/>
</dbReference>
<keyword evidence="3" id="KW-1185">Reference proteome</keyword>
<comment type="caution">
    <text evidence="2">The sequence shown here is derived from an EMBL/GenBank/DDBJ whole genome shotgun (WGS) entry which is preliminary data.</text>
</comment>
<accession>A0ABS2EMH4</accession>
<keyword evidence="1" id="KW-1133">Transmembrane helix</keyword>